<evidence type="ECO:0000256" key="1">
    <source>
        <dbReference type="SAM" id="SignalP"/>
    </source>
</evidence>
<accession>A0ABW5XEJ8</accession>
<gene>
    <name evidence="2" type="ORF">ACFSYH_06930</name>
</gene>
<reference evidence="3" key="1">
    <citation type="journal article" date="2019" name="Int. J. Syst. Evol. Microbiol.">
        <title>The Global Catalogue of Microorganisms (GCM) 10K type strain sequencing project: providing services to taxonomists for standard genome sequencing and annotation.</title>
        <authorList>
            <consortium name="The Broad Institute Genomics Platform"/>
            <consortium name="The Broad Institute Genome Sequencing Center for Infectious Disease"/>
            <person name="Wu L."/>
            <person name="Ma J."/>
        </authorList>
    </citation>
    <scope>NUCLEOTIDE SEQUENCE [LARGE SCALE GENOMIC DNA]</scope>
    <source>
        <strain evidence="3">KCTC 33576</strain>
    </source>
</reference>
<feature type="chain" id="PRO_5046873776" description="Tat pathway signal sequence domain protein" evidence="1">
    <location>
        <begin position="28"/>
        <end position="255"/>
    </location>
</feature>
<dbReference type="RefSeq" id="WP_377466125.1">
    <property type="nucleotide sequence ID" value="NZ_JBHUOP010000003.1"/>
</dbReference>
<dbReference type="Proteomes" id="UP001597391">
    <property type="component" value="Unassembled WGS sequence"/>
</dbReference>
<keyword evidence="3" id="KW-1185">Reference proteome</keyword>
<evidence type="ECO:0000313" key="2">
    <source>
        <dbReference type="EMBL" id="MFD2840303.1"/>
    </source>
</evidence>
<dbReference type="EMBL" id="JBHUOP010000003">
    <property type="protein sequence ID" value="MFD2840303.1"/>
    <property type="molecule type" value="Genomic_DNA"/>
</dbReference>
<sequence>MTVRRILAATIAATVMSIGLIATPASAAPRTYTLPKACQASMGSTASASDFSRWGVTVKPADLHPRSGTEYAYVLNCTDGRSKKPRPVVVIASASGKALTADVLTGADHAELKSVSTSGGIKIRVFDQYKKVSYDRPYVIKWNAKAKNTVVTKEAIPGYVKATHSLSAQMRANAKITAVTGSKANLSKLKSHGKKFAAAKQQNVYCDYVSKTKGKCAVVFYKGNKGHYALFNLTKSGSKYKATSVRVVVADAFGG</sequence>
<organism evidence="2 3">
    <name type="scientific">Populibacterium corticicola</name>
    <dbReference type="NCBI Taxonomy" id="1812826"/>
    <lineage>
        <taxon>Bacteria</taxon>
        <taxon>Bacillati</taxon>
        <taxon>Actinomycetota</taxon>
        <taxon>Actinomycetes</taxon>
        <taxon>Micrococcales</taxon>
        <taxon>Jonesiaceae</taxon>
        <taxon>Populibacterium</taxon>
    </lineage>
</organism>
<proteinExistence type="predicted"/>
<protein>
    <recommendedName>
        <fullName evidence="4">Tat pathway signal sequence domain protein</fullName>
    </recommendedName>
</protein>
<keyword evidence="1" id="KW-0732">Signal</keyword>
<feature type="signal peptide" evidence="1">
    <location>
        <begin position="1"/>
        <end position="27"/>
    </location>
</feature>
<comment type="caution">
    <text evidence="2">The sequence shown here is derived from an EMBL/GenBank/DDBJ whole genome shotgun (WGS) entry which is preliminary data.</text>
</comment>
<name>A0ABW5XEJ8_9MICO</name>
<evidence type="ECO:0008006" key="4">
    <source>
        <dbReference type="Google" id="ProtNLM"/>
    </source>
</evidence>
<evidence type="ECO:0000313" key="3">
    <source>
        <dbReference type="Proteomes" id="UP001597391"/>
    </source>
</evidence>